<protein>
    <submittedName>
        <fullName evidence="1">Uncharacterized protein</fullName>
    </submittedName>
</protein>
<reference evidence="1 2" key="1">
    <citation type="submission" date="2020-10" db="EMBL/GenBank/DDBJ databases">
        <title>Sequencing the genomes of 1000 actinobacteria strains.</title>
        <authorList>
            <person name="Klenk H.-P."/>
        </authorList>
    </citation>
    <scope>NUCLEOTIDE SEQUENCE [LARGE SCALE GENOMIC DNA]</scope>
    <source>
        <strain evidence="1 2">DSM 46744</strain>
    </source>
</reference>
<accession>A0ABR9JKP2</accession>
<organism evidence="1 2">
    <name type="scientific">Actinomadura algeriensis</name>
    <dbReference type="NCBI Taxonomy" id="1679523"/>
    <lineage>
        <taxon>Bacteria</taxon>
        <taxon>Bacillati</taxon>
        <taxon>Actinomycetota</taxon>
        <taxon>Actinomycetes</taxon>
        <taxon>Streptosporangiales</taxon>
        <taxon>Thermomonosporaceae</taxon>
        <taxon>Actinomadura</taxon>
    </lineage>
</organism>
<sequence length="36" mass="4400">MIRPEIIQDIIDDRVRRARSEARKARRVRIAKARKR</sequence>
<keyword evidence="2" id="KW-1185">Reference proteome</keyword>
<comment type="caution">
    <text evidence="1">The sequence shown here is derived from an EMBL/GenBank/DDBJ whole genome shotgun (WGS) entry which is preliminary data.</text>
</comment>
<evidence type="ECO:0000313" key="1">
    <source>
        <dbReference type="EMBL" id="MBE1531112.1"/>
    </source>
</evidence>
<dbReference type="EMBL" id="JADBDZ010000001">
    <property type="protein sequence ID" value="MBE1531112.1"/>
    <property type="molecule type" value="Genomic_DNA"/>
</dbReference>
<proteinExistence type="predicted"/>
<name>A0ABR9JKP2_9ACTN</name>
<dbReference type="Proteomes" id="UP000627838">
    <property type="component" value="Unassembled WGS sequence"/>
</dbReference>
<evidence type="ECO:0000313" key="2">
    <source>
        <dbReference type="Proteomes" id="UP000627838"/>
    </source>
</evidence>
<gene>
    <name evidence="1" type="ORF">H4W34_000945</name>
</gene>